<protein>
    <submittedName>
        <fullName evidence="9">Sodium:solute symporter family protein</fullName>
    </submittedName>
</protein>
<dbReference type="NCBIfam" id="TIGR03648">
    <property type="entry name" value="Na_symport_lg"/>
    <property type="match status" value="1"/>
</dbReference>
<feature type="transmembrane region" description="Helical" evidence="8">
    <location>
        <begin position="89"/>
        <end position="115"/>
    </location>
</feature>
<evidence type="ECO:0000256" key="6">
    <source>
        <dbReference type="ARBA" id="ARBA00023136"/>
    </source>
</evidence>
<evidence type="ECO:0000256" key="2">
    <source>
        <dbReference type="ARBA" id="ARBA00006434"/>
    </source>
</evidence>
<feature type="transmembrane region" description="Helical" evidence="8">
    <location>
        <begin position="162"/>
        <end position="186"/>
    </location>
</feature>
<comment type="caution">
    <text evidence="9">The sequence shown here is derived from an EMBL/GenBank/DDBJ whole genome shotgun (WGS) entry which is preliminary data.</text>
</comment>
<comment type="subcellular location">
    <subcellularLocation>
        <location evidence="1">Membrane</location>
        <topology evidence="1">Multi-pass membrane protein</topology>
    </subcellularLocation>
</comment>
<dbReference type="EMBL" id="JBHSRS010000084">
    <property type="protein sequence ID" value="MFC6283761.1"/>
    <property type="molecule type" value="Genomic_DNA"/>
</dbReference>
<organism evidence="9 10">
    <name type="scientific">Polaromonas aquatica</name>
    <dbReference type="NCBI Taxonomy" id="332657"/>
    <lineage>
        <taxon>Bacteria</taxon>
        <taxon>Pseudomonadati</taxon>
        <taxon>Pseudomonadota</taxon>
        <taxon>Betaproteobacteria</taxon>
        <taxon>Burkholderiales</taxon>
        <taxon>Comamonadaceae</taxon>
        <taxon>Polaromonas</taxon>
    </lineage>
</organism>
<evidence type="ECO:0000256" key="7">
    <source>
        <dbReference type="RuleBase" id="RU362091"/>
    </source>
</evidence>
<dbReference type="Pfam" id="PF00474">
    <property type="entry name" value="SSF"/>
    <property type="match status" value="2"/>
</dbReference>
<feature type="transmembrane region" description="Helical" evidence="8">
    <location>
        <begin position="121"/>
        <end position="142"/>
    </location>
</feature>
<dbReference type="InterPro" id="IPR050277">
    <property type="entry name" value="Sodium:Solute_Symporter"/>
</dbReference>
<dbReference type="InterPro" id="IPR001734">
    <property type="entry name" value="Na/solute_symporter"/>
</dbReference>
<dbReference type="InterPro" id="IPR019899">
    <property type="entry name" value="Na/solute_symporter_VC_2705"/>
</dbReference>
<dbReference type="CDD" id="cd11480">
    <property type="entry name" value="SLC5sbd_u4"/>
    <property type="match status" value="1"/>
</dbReference>
<feature type="transmembrane region" description="Helical" evidence="8">
    <location>
        <begin position="660"/>
        <end position="680"/>
    </location>
</feature>
<reference evidence="10" key="1">
    <citation type="journal article" date="2019" name="Int. J. Syst. Evol. Microbiol.">
        <title>The Global Catalogue of Microorganisms (GCM) 10K type strain sequencing project: providing services to taxonomists for standard genome sequencing and annotation.</title>
        <authorList>
            <consortium name="The Broad Institute Genomics Platform"/>
            <consortium name="The Broad Institute Genome Sequencing Center for Infectious Disease"/>
            <person name="Wu L."/>
            <person name="Ma J."/>
        </authorList>
    </citation>
    <scope>NUCLEOTIDE SEQUENCE [LARGE SCALE GENOMIC DNA]</scope>
    <source>
        <strain evidence="10">CCUG 39402</strain>
    </source>
</reference>
<comment type="similarity">
    <text evidence="2 7">Belongs to the sodium:solute symporter (SSF) (TC 2.A.21) family.</text>
</comment>
<keyword evidence="10" id="KW-1185">Reference proteome</keyword>
<feature type="transmembrane region" description="Helical" evidence="8">
    <location>
        <begin position="557"/>
        <end position="580"/>
    </location>
</feature>
<dbReference type="PANTHER" id="PTHR48086:SF5">
    <property type="entry name" value="NA(+):SOLUTE SYMPORTER (SSF FAMILY)"/>
    <property type="match status" value="1"/>
</dbReference>
<feature type="transmembrane region" description="Helical" evidence="8">
    <location>
        <begin position="192"/>
        <end position="214"/>
    </location>
</feature>
<keyword evidence="5 8" id="KW-1133">Transmembrane helix</keyword>
<accession>A0ABW1U503</accession>
<dbReference type="PANTHER" id="PTHR48086">
    <property type="entry name" value="SODIUM/PROLINE SYMPORTER-RELATED"/>
    <property type="match status" value="1"/>
</dbReference>
<feature type="transmembrane region" description="Helical" evidence="8">
    <location>
        <begin position="392"/>
        <end position="414"/>
    </location>
</feature>
<evidence type="ECO:0000256" key="3">
    <source>
        <dbReference type="ARBA" id="ARBA00022448"/>
    </source>
</evidence>
<dbReference type="InterPro" id="IPR038377">
    <property type="entry name" value="Na/Glc_symporter_sf"/>
</dbReference>
<keyword evidence="6 8" id="KW-0472">Membrane</keyword>
<feature type="transmembrane region" description="Helical" evidence="8">
    <location>
        <begin position="49"/>
        <end position="68"/>
    </location>
</feature>
<gene>
    <name evidence="9" type="ORF">ACFQND_21240</name>
</gene>
<feature type="transmembrane region" description="Helical" evidence="8">
    <location>
        <begin position="586"/>
        <end position="611"/>
    </location>
</feature>
<evidence type="ECO:0000256" key="4">
    <source>
        <dbReference type="ARBA" id="ARBA00022692"/>
    </source>
</evidence>
<feature type="transmembrane region" description="Helical" evidence="8">
    <location>
        <begin position="618"/>
        <end position="640"/>
    </location>
</feature>
<keyword evidence="3" id="KW-0813">Transport</keyword>
<name>A0ABW1U503_9BURK</name>
<dbReference type="Gene3D" id="1.20.1730.10">
    <property type="entry name" value="Sodium/glucose cotransporter"/>
    <property type="match status" value="2"/>
</dbReference>
<evidence type="ECO:0000256" key="8">
    <source>
        <dbReference type="SAM" id="Phobius"/>
    </source>
</evidence>
<evidence type="ECO:0000256" key="5">
    <source>
        <dbReference type="ARBA" id="ARBA00022989"/>
    </source>
</evidence>
<keyword evidence="4 8" id="KW-0812">Transmembrane</keyword>
<feature type="transmembrane region" description="Helical" evidence="8">
    <location>
        <begin position="226"/>
        <end position="245"/>
    </location>
</feature>
<sequence>MAGFFGTRDGVRMSSQQFRAQLNRVYSWYTAGFVAFVLVLALAERMGLPRLWIGFTFLMATIALYAGIGVMSRTTDASEYYVAGRRVPAVYNGMATGADWMSAASFIGLAGTLYLTGYSGLAFIMGWTGGYCLVALVLAPYLRKFGQFTIPDFLGERYGGNLPRLIGLAAAILCSFTYLVAQIYGVGLITSYLTGIAFELGIFLGLGGILVCSFLGGMRAVTWTQVAQYIILVVAYLIPVVWLSVKQTGVPVPQLVYGFQLEKVTAKEKELIADPKEQQVRALYGQHSDALLEKLKHPEESLAADRLAANKQLESLKNGNASVAAISAAGKVMANMPRDEAAAVKAWTAAQVAAESKTRPLNGMPPHATQFAGDPDGTPKEQALYDTSRRNFLALVFCLMVGTAALPHILMRYYTVPSVREARQSVTWSLFFIILLYLTAPALAVLVKYEVFTGLVGMPFDRLPAWVNTWSRVDPALLSVVDVNKDNILQLNELSISGDIIVLLTPELSGLPYVISGLVAAGGLAAALSTADGLLLTISNALGHDLYYKMIDPNASTVSRVTVSKILLLMVALLAAYVAAQKPADILFLVSAAFSFAAASFFPALSLGIFWKRATGTAAALGMMSGLCVTFYYMLVNQHWLRATFGITSPIQLWWGIDPISAGVFGVPVGFAVIILVSLVTPKPPRKSQDLVEYIRYPDLKSL</sequence>
<feature type="transmembrane region" description="Helical" evidence="8">
    <location>
        <begin position="426"/>
        <end position="447"/>
    </location>
</feature>
<feature type="transmembrane region" description="Helical" evidence="8">
    <location>
        <begin position="25"/>
        <end position="43"/>
    </location>
</feature>
<evidence type="ECO:0000256" key="1">
    <source>
        <dbReference type="ARBA" id="ARBA00004141"/>
    </source>
</evidence>
<proteinExistence type="inferred from homology"/>
<evidence type="ECO:0000313" key="10">
    <source>
        <dbReference type="Proteomes" id="UP001596270"/>
    </source>
</evidence>
<evidence type="ECO:0000313" key="9">
    <source>
        <dbReference type="EMBL" id="MFC6283761.1"/>
    </source>
</evidence>
<dbReference type="PROSITE" id="PS50283">
    <property type="entry name" value="NA_SOLUT_SYMP_3"/>
    <property type="match status" value="1"/>
</dbReference>
<dbReference type="RefSeq" id="WP_371439540.1">
    <property type="nucleotide sequence ID" value="NZ_JBHSRS010000084.1"/>
</dbReference>
<dbReference type="Proteomes" id="UP001596270">
    <property type="component" value="Unassembled WGS sequence"/>
</dbReference>